<evidence type="ECO:0000256" key="8">
    <source>
        <dbReference type="SAM" id="SignalP"/>
    </source>
</evidence>
<protein>
    <submittedName>
        <fullName evidence="11">Peptidoglycan endopeptidase</fullName>
    </submittedName>
</protein>
<evidence type="ECO:0000313" key="12">
    <source>
        <dbReference type="Proteomes" id="UP000245624"/>
    </source>
</evidence>
<dbReference type="InterPro" id="IPR051202">
    <property type="entry name" value="Peptidase_C40"/>
</dbReference>
<keyword evidence="3 8" id="KW-0732">Signal</keyword>
<evidence type="ECO:0000313" key="11">
    <source>
        <dbReference type="EMBL" id="PWU70372.1"/>
    </source>
</evidence>
<keyword evidence="5" id="KW-0378">Hydrolase</keyword>
<feature type="domain" description="LysM" evidence="9">
    <location>
        <begin position="29"/>
        <end position="72"/>
    </location>
</feature>
<dbReference type="GO" id="GO:0008234">
    <property type="term" value="F:cysteine-type peptidase activity"/>
    <property type="evidence" value="ECO:0007669"/>
    <property type="project" value="UniProtKB-KW"/>
</dbReference>
<feature type="region of interest" description="Disordered" evidence="7">
    <location>
        <begin position="142"/>
        <end position="166"/>
    </location>
</feature>
<gene>
    <name evidence="11" type="ORF">DLJ74_00595</name>
</gene>
<organism evidence="11 12">
    <name type="scientific">Gracilibacillus dipsosauri</name>
    <dbReference type="NCBI Taxonomy" id="178340"/>
    <lineage>
        <taxon>Bacteria</taxon>
        <taxon>Bacillati</taxon>
        <taxon>Bacillota</taxon>
        <taxon>Bacilli</taxon>
        <taxon>Bacillales</taxon>
        <taxon>Bacillaceae</taxon>
        <taxon>Gracilibacillus</taxon>
    </lineage>
</organism>
<dbReference type="AlphaFoldDB" id="A0A317L3A5"/>
<feature type="chain" id="PRO_5039706907" evidence="8">
    <location>
        <begin position="24"/>
        <end position="357"/>
    </location>
</feature>
<evidence type="ECO:0000256" key="6">
    <source>
        <dbReference type="ARBA" id="ARBA00022807"/>
    </source>
</evidence>
<keyword evidence="6" id="KW-0788">Thiol protease</keyword>
<proteinExistence type="inferred from homology"/>
<dbReference type="RefSeq" id="WP_109982911.1">
    <property type="nucleotide sequence ID" value="NZ_JAJUIE010000024.1"/>
</dbReference>
<name>A0A317L3A5_9BACI</name>
<dbReference type="SMART" id="SM00257">
    <property type="entry name" value="LysM"/>
    <property type="match status" value="3"/>
</dbReference>
<evidence type="ECO:0000259" key="10">
    <source>
        <dbReference type="PROSITE" id="PS51935"/>
    </source>
</evidence>
<dbReference type="SUPFAM" id="SSF54106">
    <property type="entry name" value="LysM domain"/>
    <property type="match status" value="3"/>
</dbReference>
<dbReference type="PROSITE" id="PS51935">
    <property type="entry name" value="NLPC_P60"/>
    <property type="match status" value="1"/>
</dbReference>
<keyword evidence="2" id="KW-0645">Protease</keyword>
<evidence type="ECO:0000256" key="4">
    <source>
        <dbReference type="ARBA" id="ARBA00022737"/>
    </source>
</evidence>
<feature type="compositionally biased region" description="Low complexity" evidence="7">
    <location>
        <begin position="74"/>
        <end position="93"/>
    </location>
</feature>
<evidence type="ECO:0000259" key="9">
    <source>
        <dbReference type="PROSITE" id="PS51782"/>
    </source>
</evidence>
<feature type="signal peptide" evidence="8">
    <location>
        <begin position="1"/>
        <end position="23"/>
    </location>
</feature>
<dbReference type="CDD" id="cd00118">
    <property type="entry name" value="LysM"/>
    <property type="match status" value="3"/>
</dbReference>
<dbReference type="Gene3D" id="3.10.350.10">
    <property type="entry name" value="LysM domain"/>
    <property type="match status" value="3"/>
</dbReference>
<dbReference type="InterPro" id="IPR000064">
    <property type="entry name" value="NLP_P60_dom"/>
</dbReference>
<dbReference type="PANTHER" id="PTHR47053:SF1">
    <property type="entry name" value="MUREIN DD-ENDOPEPTIDASE MEPH-RELATED"/>
    <property type="match status" value="1"/>
</dbReference>
<dbReference type="Gene3D" id="3.90.1720.10">
    <property type="entry name" value="endopeptidase domain like (from Nostoc punctiforme)"/>
    <property type="match status" value="1"/>
</dbReference>
<sequence length="357" mass="39398">MVKKKMIMSVTLGAAIASTMIGADEAEAASYKVQSGDSLWKIAQKYNTSVQALIDINKLRSDIIYPNQIIKTDASSSNKNNQTQNKNANQSTSKTNKYTVKSGDTLSGIAYKHNISLQNLMKWNNLNTTLIYPGNVLVVKKSSSNTSSNNEQTSSNSNSNKEESSSSSTIYIVKSGDTLSHIGVQYSVSVANLRKWNNLSSDRIYVGQKLKIGAKQDSTSSTSDKNTSNKQPSNIDYNVTKLIDVATSLKGTKYAWGGTTPNGFDCSGYIYYVYKQAGKKDIKRLSSAGYYDRSYYVNNPKVGDLVFFEGTYKSGISHMGIYLGNNQFIHAGSDGVEVVSLNNSYWKKHFSSFKRFY</sequence>
<dbReference type="SUPFAM" id="SSF54001">
    <property type="entry name" value="Cysteine proteinases"/>
    <property type="match status" value="1"/>
</dbReference>
<keyword evidence="4" id="KW-0677">Repeat</keyword>
<dbReference type="EMBL" id="QGTD01000001">
    <property type="protein sequence ID" value="PWU70372.1"/>
    <property type="molecule type" value="Genomic_DNA"/>
</dbReference>
<keyword evidence="12" id="KW-1185">Reference proteome</keyword>
<dbReference type="PROSITE" id="PS51782">
    <property type="entry name" value="LYSM"/>
    <property type="match status" value="3"/>
</dbReference>
<dbReference type="OrthoDB" id="9813368at2"/>
<evidence type="ECO:0000256" key="3">
    <source>
        <dbReference type="ARBA" id="ARBA00022729"/>
    </source>
</evidence>
<dbReference type="PANTHER" id="PTHR47053">
    <property type="entry name" value="MUREIN DD-ENDOPEPTIDASE MEPH-RELATED"/>
    <property type="match status" value="1"/>
</dbReference>
<evidence type="ECO:0000256" key="1">
    <source>
        <dbReference type="ARBA" id="ARBA00007074"/>
    </source>
</evidence>
<dbReference type="Pfam" id="PF01476">
    <property type="entry name" value="LysM"/>
    <property type="match status" value="3"/>
</dbReference>
<feature type="domain" description="LysM" evidence="9">
    <location>
        <begin position="96"/>
        <end position="139"/>
    </location>
</feature>
<dbReference type="InterPro" id="IPR018392">
    <property type="entry name" value="LysM"/>
</dbReference>
<dbReference type="Pfam" id="PF00877">
    <property type="entry name" value="NLPC_P60"/>
    <property type="match status" value="1"/>
</dbReference>
<dbReference type="GO" id="GO:0006508">
    <property type="term" value="P:proteolysis"/>
    <property type="evidence" value="ECO:0007669"/>
    <property type="project" value="UniProtKB-KW"/>
</dbReference>
<comment type="caution">
    <text evidence="11">The sequence shown here is derived from an EMBL/GenBank/DDBJ whole genome shotgun (WGS) entry which is preliminary data.</text>
</comment>
<evidence type="ECO:0000256" key="7">
    <source>
        <dbReference type="SAM" id="MobiDB-lite"/>
    </source>
</evidence>
<feature type="region of interest" description="Disordered" evidence="7">
    <location>
        <begin position="74"/>
        <end position="99"/>
    </location>
</feature>
<comment type="similarity">
    <text evidence="1">Belongs to the peptidase C40 family.</text>
</comment>
<dbReference type="Proteomes" id="UP000245624">
    <property type="component" value="Unassembled WGS sequence"/>
</dbReference>
<evidence type="ECO:0000256" key="2">
    <source>
        <dbReference type="ARBA" id="ARBA00022670"/>
    </source>
</evidence>
<feature type="domain" description="LysM" evidence="9">
    <location>
        <begin position="169"/>
        <end position="212"/>
    </location>
</feature>
<feature type="domain" description="NlpC/P60" evidence="10">
    <location>
        <begin position="236"/>
        <end position="357"/>
    </location>
</feature>
<dbReference type="InterPro" id="IPR038765">
    <property type="entry name" value="Papain-like_cys_pep_sf"/>
</dbReference>
<reference evidence="11 12" key="1">
    <citation type="submission" date="2018-05" db="EMBL/GenBank/DDBJ databases">
        <title>Genomic analysis of Gracilibacillus dipsosauri DD1 reveals novel features of a salt-tolerant amylase.</title>
        <authorList>
            <person name="Deutch C.E."/>
            <person name="Yang S."/>
        </authorList>
    </citation>
    <scope>NUCLEOTIDE SEQUENCE [LARGE SCALE GENOMIC DNA]</scope>
    <source>
        <strain evidence="11 12">DD1</strain>
    </source>
</reference>
<dbReference type="InterPro" id="IPR036779">
    <property type="entry name" value="LysM_dom_sf"/>
</dbReference>
<evidence type="ECO:0000256" key="5">
    <source>
        <dbReference type="ARBA" id="ARBA00022801"/>
    </source>
</evidence>
<accession>A0A317L3A5</accession>